<name>A0A558D0X3_9GAMM</name>
<comment type="caution">
    <text evidence="2">The sequence shown here is derived from an EMBL/GenBank/DDBJ whole genome shotgun (WGS) entry which is preliminary data.</text>
</comment>
<evidence type="ECO:0000313" key="3">
    <source>
        <dbReference type="Proteomes" id="UP000317355"/>
    </source>
</evidence>
<keyword evidence="1" id="KW-0732">Signal</keyword>
<reference evidence="2 3" key="1">
    <citation type="submission" date="2019-07" db="EMBL/GenBank/DDBJ databases">
        <title>The pathways for chlorine oxyanion respiration interact through the shared metabolite chlorate.</title>
        <authorList>
            <person name="Barnum T.P."/>
            <person name="Cheng Y."/>
            <person name="Hill K.A."/>
            <person name="Lucas L.N."/>
            <person name="Carlson H.K."/>
            <person name="Coates J.D."/>
        </authorList>
    </citation>
    <scope>NUCLEOTIDE SEQUENCE [LARGE SCALE GENOMIC DNA]</scope>
    <source>
        <strain evidence="2">BK-3</strain>
    </source>
</reference>
<dbReference type="SUPFAM" id="SSF160387">
    <property type="entry name" value="NosL/MerB-like"/>
    <property type="match status" value="1"/>
</dbReference>
<dbReference type="PANTHER" id="PTHR41247">
    <property type="entry name" value="HTH-TYPE TRANSCRIPTIONAL REPRESSOR YCNK"/>
    <property type="match status" value="1"/>
</dbReference>
<organism evidence="2 3">
    <name type="scientific">Sedimenticola thiotaurini</name>
    <dbReference type="NCBI Taxonomy" id="1543721"/>
    <lineage>
        <taxon>Bacteria</taxon>
        <taxon>Pseudomonadati</taxon>
        <taxon>Pseudomonadota</taxon>
        <taxon>Gammaproteobacteria</taxon>
        <taxon>Chromatiales</taxon>
        <taxon>Sedimenticolaceae</taxon>
        <taxon>Sedimenticola</taxon>
    </lineage>
</organism>
<protein>
    <submittedName>
        <fullName evidence="2">Twin-arginine translocation pathway signal protein</fullName>
    </submittedName>
</protein>
<dbReference type="Proteomes" id="UP000317355">
    <property type="component" value="Unassembled WGS sequence"/>
</dbReference>
<evidence type="ECO:0000313" key="2">
    <source>
        <dbReference type="EMBL" id="TVT54638.1"/>
    </source>
</evidence>
<gene>
    <name evidence="2" type="ORF">FHK82_10560</name>
</gene>
<sequence length="228" mass="24628">MIDRRGMLKLLTVAGLGGIASSVSAGPGIGVMVPGKGWVKSSGEKCEGDGTPLQFIPKTAADSAPLENELEKYPNCPYCGMNRTMWHHSRHLVQYDDGLVDGTCSIHCLSISLSLNLDRGPKAIYAADFGSEAKIKPLVDVEKATYLIGSKLSGTMTAKSKIAFVSAESAKKVQAENGGELGSFDDGLRAAYLSMAEDTTMIRKRRAEKVKKMQMKMKMKMDMQKKDG</sequence>
<feature type="chain" id="PRO_5021702680" evidence="1">
    <location>
        <begin position="26"/>
        <end position="228"/>
    </location>
</feature>
<dbReference type="STRING" id="1543721.AAY24_16825"/>
<dbReference type="InterPro" id="IPR008719">
    <property type="entry name" value="N2O_reductase_NosL"/>
</dbReference>
<proteinExistence type="predicted"/>
<feature type="signal peptide" evidence="1">
    <location>
        <begin position="1"/>
        <end position="25"/>
    </location>
</feature>
<dbReference type="AlphaFoldDB" id="A0A558D0X3"/>
<dbReference type="Pfam" id="PF05573">
    <property type="entry name" value="NosL"/>
    <property type="match status" value="1"/>
</dbReference>
<evidence type="ECO:0000256" key="1">
    <source>
        <dbReference type="SAM" id="SignalP"/>
    </source>
</evidence>
<accession>A0A558D0X3</accession>
<dbReference type="PANTHER" id="PTHR41247:SF1">
    <property type="entry name" value="HTH-TYPE TRANSCRIPTIONAL REPRESSOR YCNK"/>
    <property type="match status" value="1"/>
</dbReference>
<dbReference type="Gene3D" id="3.30.70.2050">
    <property type="match status" value="1"/>
</dbReference>
<dbReference type="EMBL" id="VMRY01000041">
    <property type="protein sequence ID" value="TVT54638.1"/>
    <property type="molecule type" value="Genomic_DNA"/>
</dbReference>